<gene>
    <name evidence="1" type="ORF">F383_18554</name>
</gene>
<organism evidence="1 2">
    <name type="scientific">Gossypium arboreum</name>
    <name type="common">Tree cotton</name>
    <name type="synonym">Gossypium nanking</name>
    <dbReference type="NCBI Taxonomy" id="29729"/>
    <lineage>
        <taxon>Eukaryota</taxon>
        <taxon>Viridiplantae</taxon>
        <taxon>Streptophyta</taxon>
        <taxon>Embryophyta</taxon>
        <taxon>Tracheophyta</taxon>
        <taxon>Spermatophyta</taxon>
        <taxon>Magnoliopsida</taxon>
        <taxon>eudicotyledons</taxon>
        <taxon>Gunneridae</taxon>
        <taxon>Pentapetalae</taxon>
        <taxon>rosids</taxon>
        <taxon>malvids</taxon>
        <taxon>Malvales</taxon>
        <taxon>Malvaceae</taxon>
        <taxon>Malvoideae</taxon>
        <taxon>Gossypium</taxon>
    </lineage>
</organism>
<keyword evidence="2" id="KW-1185">Reference proteome</keyword>
<proteinExistence type="predicted"/>
<dbReference type="EMBL" id="KN400645">
    <property type="protein sequence ID" value="KHG14001.1"/>
    <property type="molecule type" value="Genomic_DNA"/>
</dbReference>
<protein>
    <submittedName>
        <fullName evidence="1">Uncharacterized protein</fullName>
    </submittedName>
</protein>
<dbReference type="Proteomes" id="UP000032142">
    <property type="component" value="Unassembled WGS sequence"/>
</dbReference>
<dbReference type="AlphaFoldDB" id="A0A0B0NSD2"/>
<sequence>MASCVMCDNEKVHSLLWQCDNEALNSIIVP</sequence>
<name>A0A0B0NSD2_GOSAR</name>
<evidence type="ECO:0000313" key="2">
    <source>
        <dbReference type="Proteomes" id="UP000032142"/>
    </source>
</evidence>
<evidence type="ECO:0000313" key="1">
    <source>
        <dbReference type="EMBL" id="KHG14001.1"/>
    </source>
</evidence>
<reference evidence="2" key="1">
    <citation type="submission" date="2014-09" db="EMBL/GenBank/DDBJ databases">
        <authorList>
            <person name="Mudge J."/>
            <person name="Ramaraj T."/>
            <person name="Lindquist I.E."/>
            <person name="Bharti A.K."/>
            <person name="Sundararajan A."/>
            <person name="Cameron C.T."/>
            <person name="Woodward J.E."/>
            <person name="May G.D."/>
            <person name="Brubaker C."/>
            <person name="Broadhvest J."/>
            <person name="Wilkins T.A."/>
        </authorList>
    </citation>
    <scope>NUCLEOTIDE SEQUENCE</scope>
    <source>
        <strain evidence="2">cv. AKA8401</strain>
    </source>
</reference>
<accession>A0A0B0NSD2</accession>